<accession>A0A9W6YSV9</accession>
<dbReference type="SUPFAM" id="SSF103473">
    <property type="entry name" value="MFS general substrate transporter"/>
    <property type="match status" value="1"/>
</dbReference>
<keyword evidence="2 5" id="KW-0812">Transmembrane</keyword>
<feature type="transmembrane region" description="Helical" evidence="5">
    <location>
        <begin position="259"/>
        <end position="279"/>
    </location>
</feature>
<dbReference type="Pfam" id="PF07690">
    <property type="entry name" value="MFS_1"/>
    <property type="match status" value="1"/>
</dbReference>
<feature type="transmembrane region" description="Helical" evidence="5">
    <location>
        <begin position="138"/>
        <end position="161"/>
    </location>
</feature>
<feature type="transmembrane region" description="Helical" evidence="5">
    <location>
        <begin position="360"/>
        <end position="385"/>
    </location>
</feature>
<comment type="subcellular location">
    <subcellularLocation>
        <location evidence="1">Membrane</location>
        <topology evidence="1">Multi-pass membrane protein</topology>
    </subcellularLocation>
</comment>
<evidence type="ECO:0000259" key="6">
    <source>
        <dbReference type="PROSITE" id="PS50850"/>
    </source>
</evidence>
<dbReference type="Proteomes" id="UP001165063">
    <property type="component" value="Unassembled WGS sequence"/>
</dbReference>
<feature type="transmembrane region" description="Helical" evidence="5">
    <location>
        <begin position="397"/>
        <end position="416"/>
    </location>
</feature>
<dbReference type="OrthoDB" id="413079at2759"/>
<feature type="transmembrane region" description="Helical" evidence="5">
    <location>
        <begin position="225"/>
        <end position="247"/>
    </location>
</feature>
<feature type="domain" description="Major facilitator superfamily (MFS) profile" evidence="6">
    <location>
        <begin position="356"/>
        <end position="550"/>
    </location>
</feature>
<keyword evidence="3 5" id="KW-1133">Transmembrane helix</keyword>
<evidence type="ECO:0000256" key="2">
    <source>
        <dbReference type="ARBA" id="ARBA00022692"/>
    </source>
</evidence>
<dbReference type="Gene3D" id="1.20.1250.20">
    <property type="entry name" value="MFS general substrate transporter like domains"/>
    <property type="match status" value="1"/>
</dbReference>
<feature type="transmembrane region" description="Helical" evidence="5">
    <location>
        <begin position="485"/>
        <end position="507"/>
    </location>
</feature>
<evidence type="ECO:0000313" key="8">
    <source>
        <dbReference type="Proteomes" id="UP001165063"/>
    </source>
</evidence>
<evidence type="ECO:0000256" key="1">
    <source>
        <dbReference type="ARBA" id="ARBA00004141"/>
    </source>
</evidence>
<dbReference type="PANTHER" id="PTHR23514:SF6">
    <property type="entry name" value="MAJOR FACILITATOR SUPERFAMILY (MFS) PROFILE DOMAIN-CONTAINING PROTEIN"/>
    <property type="match status" value="1"/>
</dbReference>
<evidence type="ECO:0000256" key="3">
    <source>
        <dbReference type="ARBA" id="ARBA00022989"/>
    </source>
</evidence>
<dbReference type="PROSITE" id="PS50850">
    <property type="entry name" value="MFS"/>
    <property type="match status" value="1"/>
</dbReference>
<dbReference type="InterPro" id="IPR020846">
    <property type="entry name" value="MFS_dom"/>
</dbReference>
<dbReference type="EMBL" id="BSXU01000378">
    <property type="protein sequence ID" value="GMG20469.1"/>
    <property type="molecule type" value="Genomic_DNA"/>
</dbReference>
<evidence type="ECO:0000256" key="4">
    <source>
        <dbReference type="ARBA" id="ARBA00023136"/>
    </source>
</evidence>
<evidence type="ECO:0000256" key="5">
    <source>
        <dbReference type="SAM" id="Phobius"/>
    </source>
</evidence>
<dbReference type="AlphaFoldDB" id="A0A9W6YSV9"/>
<feature type="transmembrane region" description="Helical" evidence="5">
    <location>
        <begin position="428"/>
        <end position="447"/>
    </location>
</feature>
<reference evidence="7" key="1">
    <citation type="submission" date="2023-04" db="EMBL/GenBank/DDBJ databases">
        <title>Ambrosiozyma monospora NBRC 1965.</title>
        <authorList>
            <person name="Ichikawa N."/>
            <person name="Sato H."/>
            <person name="Tonouchi N."/>
        </authorList>
    </citation>
    <scope>NUCLEOTIDE SEQUENCE</scope>
    <source>
        <strain evidence="7">NBRC 1965</strain>
    </source>
</reference>
<protein>
    <submittedName>
        <fullName evidence="7">Unnamed protein product</fullName>
    </submittedName>
</protein>
<name>A0A9W6YSV9_AMBMO</name>
<sequence>MVKLTSTSPELAPLAPTTSISRLLSQEQNPGHSEYFAINDNDNEALDTSTEYQRAISRSRFASFTSFDSRPSFLLQHQISHQNGLHSSQVLQPPLMTLNNPPRSQWRISAIVIWITACGFSDGAPGALLPFIEDFYKINYITVSLIWMAGSIGYITLALIAFRLEGVLGKRRMMSYGALFQVVMFSLISPGWSFIFVIIGFFIGGMGGAMGVSQHNIFLSRFDKASLYLGFYHGGYGIGASFSPLIATKMIEHGIQWSYFYYILLAWSILNFFNCWKAFEGCDKDLKPFEGNVSKAETHDHNSDSHILTRQISIISDIGTSVFDSSALSIVSTEHPEDVNEISANADKNFQIAVKSITTWLLASFVLFYQGGEVILGGWIVTFLIDYRGGSKETTGYIASCFWAGLTAGRLFMTPLLSHHAGGKRSVFLLIVGSIACAILTWFITYLPVTSVFIFLIGLFVGPMYPLMITVITKIIPAELQFVSLSIITAVGSSGGALFPFLTGLFAQYMGTYIVLPFFVILFSLDGLIWSLLPNPDRTLADNKWWHRIW</sequence>
<dbReference type="PANTHER" id="PTHR23514">
    <property type="entry name" value="BYPASS OF STOP CODON PROTEIN 6"/>
    <property type="match status" value="1"/>
</dbReference>
<feature type="transmembrane region" description="Helical" evidence="5">
    <location>
        <begin position="513"/>
        <end position="533"/>
    </location>
</feature>
<dbReference type="GO" id="GO:0022857">
    <property type="term" value="F:transmembrane transporter activity"/>
    <property type="evidence" value="ECO:0007669"/>
    <property type="project" value="InterPro"/>
</dbReference>
<keyword evidence="4 5" id="KW-0472">Membrane</keyword>
<keyword evidence="8" id="KW-1185">Reference proteome</keyword>
<dbReference type="FunFam" id="1.20.1250.20:FF:000286">
    <property type="entry name" value="MFS efflux transporter"/>
    <property type="match status" value="1"/>
</dbReference>
<dbReference type="GO" id="GO:0016020">
    <property type="term" value="C:membrane"/>
    <property type="evidence" value="ECO:0007669"/>
    <property type="project" value="UniProtKB-SubCell"/>
</dbReference>
<feature type="transmembrane region" description="Helical" evidence="5">
    <location>
        <begin position="453"/>
        <end position="473"/>
    </location>
</feature>
<comment type="caution">
    <text evidence="7">The sequence shown here is derived from an EMBL/GenBank/DDBJ whole genome shotgun (WGS) entry which is preliminary data.</text>
</comment>
<dbReference type="InterPro" id="IPR051788">
    <property type="entry name" value="MFS_Transporter"/>
</dbReference>
<evidence type="ECO:0000313" key="7">
    <source>
        <dbReference type="EMBL" id="GMG20469.1"/>
    </source>
</evidence>
<gene>
    <name evidence="7" type="ORF">Amon01_000125500</name>
</gene>
<dbReference type="InterPro" id="IPR036259">
    <property type="entry name" value="MFS_trans_sf"/>
</dbReference>
<proteinExistence type="predicted"/>
<feature type="transmembrane region" description="Helical" evidence="5">
    <location>
        <begin position="111"/>
        <end position="132"/>
    </location>
</feature>
<dbReference type="InterPro" id="IPR011701">
    <property type="entry name" value="MFS"/>
</dbReference>
<organism evidence="7 8">
    <name type="scientific">Ambrosiozyma monospora</name>
    <name type="common">Yeast</name>
    <name type="synonym">Endomycopsis monosporus</name>
    <dbReference type="NCBI Taxonomy" id="43982"/>
    <lineage>
        <taxon>Eukaryota</taxon>
        <taxon>Fungi</taxon>
        <taxon>Dikarya</taxon>
        <taxon>Ascomycota</taxon>
        <taxon>Saccharomycotina</taxon>
        <taxon>Pichiomycetes</taxon>
        <taxon>Pichiales</taxon>
        <taxon>Pichiaceae</taxon>
        <taxon>Ambrosiozyma</taxon>
    </lineage>
</organism>